<proteinExistence type="predicted"/>
<dbReference type="GO" id="GO:0008270">
    <property type="term" value="F:zinc ion binding"/>
    <property type="evidence" value="ECO:0007669"/>
    <property type="project" value="InterPro"/>
</dbReference>
<dbReference type="FunFam" id="1.25.40.10:FF:000366">
    <property type="entry name" value="Pentatricopeptide (PPR) repeat-containing protein"/>
    <property type="match status" value="1"/>
</dbReference>
<dbReference type="NCBIfam" id="TIGR00756">
    <property type="entry name" value="PPR"/>
    <property type="match status" value="3"/>
</dbReference>
<name>U5CSP7_AMBTC</name>
<dbReference type="FunFam" id="1.25.40.10:FF:000031">
    <property type="entry name" value="Pentatricopeptide repeat-containing protein mitochondrial"/>
    <property type="match status" value="1"/>
</dbReference>
<dbReference type="InterPro" id="IPR002885">
    <property type="entry name" value="PPR_rpt"/>
</dbReference>
<dbReference type="InterPro" id="IPR032867">
    <property type="entry name" value="DYW_dom"/>
</dbReference>
<feature type="domain" description="DYW" evidence="3">
    <location>
        <begin position="822"/>
        <end position="914"/>
    </location>
</feature>
<feature type="repeat" description="PPR" evidence="2">
    <location>
        <begin position="605"/>
        <end position="639"/>
    </location>
</feature>
<dbReference type="Pfam" id="PF14432">
    <property type="entry name" value="DYW_deaminase"/>
    <property type="match status" value="1"/>
</dbReference>
<dbReference type="OrthoDB" id="1870791at2759"/>
<dbReference type="Pfam" id="PF13041">
    <property type="entry name" value="PPR_2"/>
    <property type="match status" value="3"/>
</dbReference>
<evidence type="ECO:0000313" key="4">
    <source>
        <dbReference type="EMBL" id="ERN16271.1"/>
    </source>
</evidence>
<evidence type="ECO:0000256" key="1">
    <source>
        <dbReference type="ARBA" id="ARBA00022737"/>
    </source>
</evidence>
<evidence type="ECO:0000259" key="3">
    <source>
        <dbReference type="Pfam" id="PF14432"/>
    </source>
</evidence>
<dbReference type="HOGENOM" id="CLU_002706_15_1_1"/>
<dbReference type="eggNOG" id="KOG4197">
    <property type="taxonomic scope" value="Eukaryota"/>
</dbReference>
<dbReference type="Pfam" id="PF01535">
    <property type="entry name" value="PPR"/>
    <property type="match status" value="3"/>
</dbReference>
<dbReference type="InterPro" id="IPR046848">
    <property type="entry name" value="E_motif"/>
</dbReference>
<gene>
    <name evidence="4" type="ORF">AMTR_s00063p00172440</name>
</gene>
<dbReference type="Gramene" id="ERN16271">
    <property type="protein sequence ID" value="ERN16271"/>
    <property type="gene ID" value="AMTR_s00063p00172440"/>
</dbReference>
<accession>U5CSP7</accession>
<dbReference type="Proteomes" id="UP000017836">
    <property type="component" value="Unassembled WGS sequence"/>
</dbReference>
<evidence type="ECO:0000256" key="2">
    <source>
        <dbReference type="PROSITE-ProRule" id="PRU00708"/>
    </source>
</evidence>
<evidence type="ECO:0000313" key="5">
    <source>
        <dbReference type="Proteomes" id="UP000017836"/>
    </source>
</evidence>
<reference evidence="5" key="1">
    <citation type="journal article" date="2013" name="Science">
        <title>The Amborella genome and the evolution of flowering plants.</title>
        <authorList>
            <consortium name="Amborella Genome Project"/>
        </authorList>
    </citation>
    <scope>NUCLEOTIDE SEQUENCE [LARGE SCALE GENOMIC DNA]</scope>
</reference>
<dbReference type="OMA" id="FHCLDDA"/>
<dbReference type="PANTHER" id="PTHR47926:SF471">
    <property type="entry name" value="DYW DOMAIN-CONTAINING PROTEIN"/>
    <property type="match status" value="1"/>
</dbReference>
<dbReference type="Gene3D" id="1.25.40.10">
    <property type="entry name" value="Tetratricopeptide repeat domain"/>
    <property type="match status" value="6"/>
</dbReference>
<feature type="repeat" description="PPR" evidence="2">
    <location>
        <begin position="135"/>
        <end position="169"/>
    </location>
</feature>
<organism evidence="4 5">
    <name type="scientific">Amborella trichopoda</name>
    <dbReference type="NCBI Taxonomy" id="13333"/>
    <lineage>
        <taxon>Eukaryota</taxon>
        <taxon>Viridiplantae</taxon>
        <taxon>Streptophyta</taxon>
        <taxon>Embryophyta</taxon>
        <taxon>Tracheophyta</taxon>
        <taxon>Spermatophyta</taxon>
        <taxon>Magnoliopsida</taxon>
        <taxon>Amborellales</taxon>
        <taxon>Amborellaceae</taxon>
        <taxon>Amborella</taxon>
    </lineage>
</organism>
<dbReference type="GO" id="GO:0009451">
    <property type="term" value="P:RNA modification"/>
    <property type="evidence" value="ECO:0000318"/>
    <property type="project" value="GO_Central"/>
</dbReference>
<dbReference type="PANTHER" id="PTHR47926">
    <property type="entry name" value="PENTATRICOPEPTIDE REPEAT-CONTAINING PROTEIN"/>
    <property type="match status" value="1"/>
</dbReference>
<dbReference type="Pfam" id="PF20431">
    <property type="entry name" value="E_motif"/>
    <property type="match status" value="1"/>
</dbReference>
<dbReference type="KEGG" id="atr:18444576"/>
<dbReference type="EMBL" id="KI392467">
    <property type="protein sequence ID" value="ERN16271.1"/>
    <property type="molecule type" value="Genomic_DNA"/>
</dbReference>
<dbReference type="SUPFAM" id="SSF48452">
    <property type="entry name" value="TPR-like"/>
    <property type="match status" value="1"/>
</dbReference>
<keyword evidence="5" id="KW-1185">Reference proteome</keyword>
<feature type="repeat" description="PPR" evidence="2">
    <location>
        <begin position="501"/>
        <end position="535"/>
    </location>
</feature>
<dbReference type="PROSITE" id="PS51375">
    <property type="entry name" value="PPR"/>
    <property type="match status" value="7"/>
</dbReference>
<feature type="repeat" description="PPR" evidence="2">
    <location>
        <begin position="574"/>
        <end position="604"/>
    </location>
</feature>
<dbReference type="GO" id="GO:0003723">
    <property type="term" value="F:RNA binding"/>
    <property type="evidence" value="ECO:0000318"/>
    <property type="project" value="GO_Central"/>
</dbReference>
<protein>
    <recommendedName>
        <fullName evidence="3">DYW domain-containing protein</fullName>
    </recommendedName>
</protein>
<keyword evidence="1" id="KW-0677">Repeat</keyword>
<dbReference type="AlphaFoldDB" id="U5CSP7"/>
<feature type="repeat" description="PPR" evidence="2">
    <location>
        <begin position="237"/>
        <end position="271"/>
    </location>
</feature>
<feature type="repeat" description="PPR" evidence="2">
    <location>
        <begin position="403"/>
        <end position="437"/>
    </location>
</feature>
<dbReference type="InterPro" id="IPR011990">
    <property type="entry name" value="TPR-like_helical_dom_sf"/>
</dbReference>
<dbReference type="InterPro" id="IPR046960">
    <property type="entry name" value="PPR_At4g14850-like_plant"/>
</dbReference>
<sequence length="914" mass="103542">MELQAFLCLRPDLFSSIAKYPIKLRAKCRTHQKPIYESLHFSIHSKPNALSALNEENRITVYSKPDSLSASMEYSPSNFSDSKEVTDYLKPKSLSTTWNEKPLSTLNENTQFTIFSKSQPFEETIQFFNSMPLKDTVTWNIFISASTKQAYFDSSLQLFVEMLTSHYHPDAFTIRAVLKAISGLNHLEFAEQIHGFVVKAAELYFDLVIITNLIDIYIKNSLIENARQLFDRTVERDVVVFTAMMRGYTEEENCEEALRLFREMVEEPIPPNEFSFSCVLRACANLLALEEGKQVHSYIIKEAVNSDVFVGTALVNLYANCGDMESSELAFTEIFEPSVISWNALIGGSISGEEALRFFNLMRFTDTKPDDITFGLLVRACDVNFGWGSMIHGAILKYNLQRDAFVWSALVVMYANCGHKFEAFRVFCEAKEMGNDPDEATLAFLLRSVGDVTQGKQLHTLIIKLRVSDNAAIASSLVSMYCENFFLKEAQEAFNRVSQPDVVLWTAIISGFAQGGEAARALQFYAKMVFEGFVTPNHYTYSSILSASSELVAIEEGKQIHSQILKSGNDVHSDVFVASGLVDMYARSGFIMEARKLFEKMPKRDIVSWNAMIIGLAQHGFAEEAIETFEELLKCRYIKPNHVTFVGVLSACSHRGLVEDGYQYFFSIKRVHGLEPTIDHYACMIDLVGRAGLLEEAKKLLVTMPFEPNELVWSTLLGACSIHGNIELGELSAKELIQLNPKDPATYVALSNIYASFGRWDDVKKVRNRMRARRVRKQPGKSWIRVDGSTHIFFAGHNKLHPQIESIFREIEELMGKIKDEGYMPMSELVLHDVEAARKEEILLNHSEKLAITFGLMNAPPGSTIRVFKNLRVCGDCHSATKFISKVMEREIVVRDAYRYHHFRDGSCSCKDFW</sequence>
<feature type="repeat" description="PPR" evidence="2">
    <location>
        <begin position="743"/>
        <end position="777"/>
    </location>
</feature>